<dbReference type="RefSeq" id="XP_056760200.1">
    <property type="nucleotide sequence ID" value="XM_056915446.1"/>
</dbReference>
<dbReference type="EMBL" id="JAPVEA010000009">
    <property type="protein sequence ID" value="KAJ5432908.1"/>
    <property type="molecule type" value="Genomic_DNA"/>
</dbReference>
<proteinExistence type="inferred from homology"/>
<feature type="transmembrane region" description="Helical" evidence="10">
    <location>
        <begin position="98"/>
        <end position="121"/>
    </location>
</feature>
<feature type="transmembrane region" description="Helical" evidence="10">
    <location>
        <begin position="69"/>
        <end position="91"/>
    </location>
</feature>
<accession>A0AAD6BUP5</accession>
<evidence type="ECO:0000259" key="11">
    <source>
        <dbReference type="Pfam" id="PF07885"/>
    </source>
</evidence>
<feature type="transmembrane region" description="Helical" evidence="10">
    <location>
        <begin position="376"/>
        <end position="397"/>
    </location>
</feature>
<evidence type="ECO:0000256" key="6">
    <source>
        <dbReference type="ARBA" id="ARBA00023136"/>
    </source>
</evidence>
<gene>
    <name evidence="12" type="ORF">N7458_012064</name>
</gene>
<keyword evidence="5 8" id="KW-0406">Ion transport</keyword>
<feature type="transmembrane region" description="Helical" evidence="10">
    <location>
        <begin position="141"/>
        <end position="164"/>
    </location>
</feature>
<dbReference type="AlphaFoldDB" id="A0AAD6BUP5"/>
<evidence type="ECO:0000313" key="13">
    <source>
        <dbReference type="Proteomes" id="UP001213681"/>
    </source>
</evidence>
<keyword evidence="6 10" id="KW-0472">Membrane</keyword>
<evidence type="ECO:0000256" key="2">
    <source>
        <dbReference type="ARBA" id="ARBA00022448"/>
    </source>
</evidence>
<protein>
    <recommendedName>
        <fullName evidence="11">Potassium channel domain-containing protein</fullName>
    </recommendedName>
</protein>
<dbReference type="PANTHER" id="PTHR11003">
    <property type="entry name" value="POTASSIUM CHANNEL, SUBFAMILY K"/>
    <property type="match status" value="1"/>
</dbReference>
<dbReference type="InterPro" id="IPR003280">
    <property type="entry name" value="2pore_dom_K_chnl"/>
</dbReference>
<evidence type="ECO:0000256" key="5">
    <source>
        <dbReference type="ARBA" id="ARBA00023065"/>
    </source>
</evidence>
<organism evidence="12 13">
    <name type="scientific">Penicillium daleae</name>
    <dbReference type="NCBI Taxonomy" id="63821"/>
    <lineage>
        <taxon>Eukaryota</taxon>
        <taxon>Fungi</taxon>
        <taxon>Dikarya</taxon>
        <taxon>Ascomycota</taxon>
        <taxon>Pezizomycotina</taxon>
        <taxon>Eurotiomycetes</taxon>
        <taxon>Eurotiomycetidae</taxon>
        <taxon>Eurotiales</taxon>
        <taxon>Aspergillaceae</taxon>
        <taxon>Penicillium</taxon>
    </lineage>
</organism>
<dbReference type="Pfam" id="PF07885">
    <property type="entry name" value="Ion_trans_2"/>
    <property type="match status" value="2"/>
</dbReference>
<dbReference type="Proteomes" id="UP001213681">
    <property type="component" value="Unassembled WGS sequence"/>
</dbReference>
<dbReference type="GO" id="GO:0022841">
    <property type="term" value="F:potassium ion leak channel activity"/>
    <property type="evidence" value="ECO:0007669"/>
    <property type="project" value="TreeGrafter"/>
</dbReference>
<evidence type="ECO:0000256" key="10">
    <source>
        <dbReference type="SAM" id="Phobius"/>
    </source>
</evidence>
<evidence type="ECO:0000256" key="8">
    <source>
        <dbReference type="RuleBase" id="RU003857"/>
    </source>
</evidence>
<comment type="caution">
    <text evidence="12">The sequence shown here is derived from an EMBL/GenBank/DDBJ whole genome shotgun (WGS) entry which is preliminary data.</text>
</comment>
<comment type="subcellular location">
    <subcellularLocation>
        <location evidence="1">Membrane</location>
        <topology evidence="1">Multi-pass membrane protein</topology>
    </subcellularLocation>
</comment>
<sequence length="585" mass="66309">MAPWKPIIGSGEHSDAKSQRKDPRRRWLFVTGLPVTAGTLCVMAIMFNICALSSGWVNIDDRHVSLSTWMVVLQAVSLTIAVSGYIAYLVLMRRYDGGVAVFWISVLGWLIAAALLFSIVGVAVQRHRYLPPQSRPEYTQAFYYGVFAAGLYALVALLLAVYVVGEPRIQLSRRNRRRVQRMNIILRSLWLATVLLVGAAIYRAVEGWSLLDALYFADFTILTIGIGNLVPHTNLGRSLLFPYATAGIITLGLMVSAVLSFTRDMRDMKLHLQMAQMRDHWGKSAPSEDHELPLPRASQVREMHHIKSQFRNSIYRKELIFFLLAWLVLWFLSAVVFRASEQQQGWSYFLALYFTYTSLTTIGYGDLYPTSSLGKVFFVFWSLLALPILTNLVMAMGEFLHHVLVFCSTALWKHIVAAASVVYRPCLQFSHREQNRRISRQLHVQNTHSIPSLPGHDMESAARPTLSASQSTKGDGVPQSLLRLLIVEEMAWLASILRDSRCTEDLGVTWSRIVPLLHSGEQDIGPLDPAWLMTSSPASHHHHHEQMIRSFLDRHHYVEDRNTEVVWMLTFLINKLRADLETDGP</sequence>
<keyword evidence="7 8" id="KW-0407">Ion channel</keyword>
<dbReference type="PANTHER" id="PTHR11003:SF291">
    <property type="entry name" value="IP11374P"/>
    <property type="match status" value="1"/>
</dbReference>
<dbReference type="Gene3D" id="1.10.287.70">
    <property type="match status" value="2"/>
</dbReference>
<evidence type="ECO:0000256" key="4">
    <source>
        <dbReference type="ARBA" id="ARBA00022989"/>
    </source>
</evidence>
<dbReference type="GeneID" id="81605689"/>
<evidence type="ECO:0000256" key="7">
    <source>
        <dbReference type="ARBA" id="ARBA00023303"/>
    </source>
</evidence>
<dbReference type="GO" id="GO:0005886">
    <property type="term" value="C:plasma membrane"/>
    <property type="evidence" value="ECO:0007669"/>
    <property type="project" value="TreeGrafter"/>
</dbReference>
<evidence type="ECO:0000313" key="12">
    <source>
        <dbReference type="EMBL" id="KAJ5432908.1"/>
    </source>
</evidence>
<feature type="transmembrane region" description="Helical" evidence="10">
    <location>
        <begin position="184"/>
        <end position="205"/>
    </location>
</feature>
<dbReference type="PRINTS" id="PR01333">
    <property type="entry name" value="2POREKCHANEL"/>
</dbReference>
<keyword evidence="3 8" id="KW-0812">Transmembrane</keyword>
<comment type="similarity">
    <text evidence="8">Belongs to the two pore domain potassium channel (TC 1.A.1.8) family.</text>
</comment>
<reference evidence="12" key="1">
    <citation type="submission" date="2022-12" db="EMBL/GenBank/DDBJ databases">
        <authorList>
            <person name="Petersen C."/>
        </authorList>
    </citation>
    <scope>NUCLEOTIDE SEQUENCE</scope>
    <source>
        <strain evidence="12">IBT 16125</strain>
    </source>
</reference>
<dbReference type="InterPro" id="IPR013099">
    <property type="entry name" value="K_chnl_dom"/>
</dbReference>
<feature type="transmembrane region" description="Helical" evidence="10">
    <location>
        <begin position="240"/>
        <end position="261"/>
    </location>
</feature>
<keyword evidence="2 8" id="KW-0813">Transport</keyword>
<dbReference type="SUPFAM" id="SSF81324">
    <property type="entry name" value="Voltage-gated potassium channels"/>
    <property type="match status" value="2"/>
</dbReference>
<reference evidence="12" key="2">
    <citation type="journal article" date="2023" name="IMA Fungus">
        <title>Comparative genomic study of the Penicillium genus elucidates a diverse pangenome and 15 lateral gene transfer events.</title>
        <authorList>
            <person name="Petersen C."/>
            <person name="Sorensen T."/>
            <person name="Nielsen M.R."/>
            <person name="Sondergaard T.E."/>
            <person name="Sorensen J.L."/>
            <person name="Fitzpatrick D.A."/>
            <person name="Frisvad J.C."/>
            <person name="Nielsen K.L."/>
        </authorList>
    </citation>
    <scope>NUCLEOTIDE SEQUENCE</scope>
    <source>
        <strain evidence="12">IBT 16125</strain>
    </source>
</reference>
<name>A0AAD6BUP5_9EURO</name>
<feature type="domain" description="Potassium channel" evidence="11">
    <location>
        <begin position="190"/>
        <end position="262"/>
    </location>
</feature>
<evidence type="ECO:0000256" key="3">
    <source>
        <dbReference type="ARBA" id="ARBA00022692"/>
    </source>
</evidence>
<feature type="transmembrane region" description="Helical" evidence="10">
    <location>
        <begin position="319"/>
        <end position="339"/>
    </location>
</feature>
<feature type="transmembrane region" description="Helical" evidence="10">
    <location>
        <begin position="27"/>
        <end position="49"/>
    </location>
</feature>
<feature type="region of interest" description="Disordered" evidence="9">
    <location>
        <begin position="450"/>
        <end position="476"/>
    </location>
</feature>
<dbReference type="GO" id="GO:0030322">
    <property type="term" value="P:stabilization of membrane potential"/>
    <property type="evidence" value="ECO:0007669"/>
    <property type="project" value="TreeGrafter"/>
</dbReference>
<dbReference type="GO" id="GO:0015271">
    <property type="term" value="F:outward rectifier potassium channel activity"/>
    <property type="evidence" value="ECO:0007669"/>
    <property type="project" value="TreeGrafter"/>
</dbReference>
<evidence type="ECO:0000256" key="9">
    <source>
        <dbReference type="SAM" id="MobiDB-lite"/>
    </source>
</evidence>
<evidence type="ECO:0000256" key="1">
    <source>
        <dbReference type="ARBA" id="ARBA00004141"/>
    </source>
</evidence>
<feature type="transmembrane region" description="Helical" evidence="10">
    <location>
        <begin position="345"/>
        <end position="364"/>
    </location>
</feature>
<keyword evidence="13" id="KW-1185">Reference proteome</keyword>
<feature type="domain" description="Potassium channel" evidence="11">
    <location>
        <begin position="326"/>
        <end position="400"/>
    </location>
</feature>
<keyword evidence="4 10" id="KW-1133">Transmembrane helix</keyword>